<feature type="compositionally biased region" description="Polar residues" evidence="10">
    <location>
        <begin position="251"/>
        <end position="267"/>
    </location>
</feature>
<feature type="compositionally biased region" description="Polar residues" evidence="10">
    <location>
        <begin position="308"/>
        <end position="336"/>
    </location>
</feature>
<feature type="region of interest" description="Disordered" evidence="10">
    <location>
        <begin position="2425"/>
        <end position="2615"/>
    </location>
</feature>
<comment type="subcellular location">
    <subcellularLocation>
        <location evidence="1">Membrane</location>
        <topology evidence="1">Single-pass membrane protein</topology>
    </subcellularLocation>
</comment>
<dbReference type="Pfam" id="PF00057">
    <property type="entry name" value="Ldl_recept_a"/>
    <property type="match status" value="1"/>
</dbReference>
<organism evidence="14 15">
    <name type="scientific">Plectus sambesii</name>
    <dbReference type="NCBI Taxonomy" id="2011161"/>
    <lineage>
        <taxon>Eukaryota</taxon>
        <taxon>Metazoa</taxon>
        <taxon>Ecdysozoa</taxon>
        <taxon>Nematoda</taxon>
        <taxon>Chromadorea</taxon>
        <taxon>Plectida</taxon>
        <taxon>Plectina</taxon>
        <taxon>Plectoidea</taxon>
        <taxon>Plectidae</taxon>
        <taxon>Plectus</taxon>
    </lineage>
</organism>
<feature type="region of interest" description="Disordered" evidence="10">
    <location>
        <begin position="1839"/>
        <end position="1938"/>
    </location>
</feature>
<feature type="domain" description="EGF-like" evidence="13">
    <location>
        <begin position="1407"/>
        <end position="1450"/>
    </location>
</feature>
<feature type="compositionally biased region" description="Polar residues" evidence="10">
    <location>
        <begin position="828"/>
        <end position="847"/>
    </location>
</feature>
<feature type="compositionally biased region" description="Low complexity" evidence="10">
    <location>
        <begin position="401"/>
        <end position="431"/>
    </location>
</feature>
<feature type="disulfide bond" evidence="9">
    <location>
        <begin position="1329"/>
        <end position="1346"/>
    </location>
</feature>
<dbReference type="GO" id="GO:0005886">
    <property type="term" value="C:plasma membrane"/>
    <property type="evidence" value="ECO:0007669"/>
    <property type="project" value="TreeGrafter"/>
</dbReference>
<evidence type="ECO:0000256" key="7">
    <source>
        <dbReference type="ARBA" id="ARBA00023136"/>
    </source>
</evidence>
<feature type="signal peptide" evidence="12">
    <location>
        <begin position="1"/>
        <end position="19"/>
    </location>
</feature>
<feature type="compositionally biased region" description="Polar residues" evidence="10">
    <location>
        <begin position="582"/>
        <end position="598"/>
    </location>
</feature>
<feature type="domain" description="EGF-like" evidence="13">
    <location>
        <begin position="2104"/>
        <end position="2151"/>
    </location>
</feature>
<accession>A0A914WEP3</accession>
<dbReference type="SUPFAM" id="SSF57424">
    <property type="entry name" value="LDL receptor-like module"/>
    <property type="match status" value="4"/>
</dbReference>
<feature type="compositionally biased region" description="Polar residues" evidence="10">
    <location>
        <begin position="2540"/>
        <end position="2554"/>
    </location>
</feature>
<feature type="domain" description="EGF-like" evidence="13">
    <location>
        <begin position="1045"/>
        <end position="1092"/>
    </location>
</feature>
<feature type="compositionally biased region" description="Polar residues" evidence="10">
    <location>
        <begin position="433"/>
        <end position="451"/>
    </location>
</feature>
<keyword evidence="8 9" id="KW-1015">Disulfide bond</keyword>
<dbReference type="PANTHER" id="PTHR24270">
    <property type="entry name" value="LOW-DENSITY LIPOPROTEIN RECEPTOR-RELATED"/>
    <property type="match status" value="1"/>
</dbReference>
<feature type="compositionally biased region" description="Basic and acidic residues" evidence="10">
    <location>
        <begin position="2486"/>
        <end position="2498"/>
    </location>
</feature>
<name>A0A914WEP3_9BILA</name>
<evidence type="ECO:0000256" key="9">
    <source>
        <dbReference type="PROSITE-ProRule" id="PRU00076"/>
    </source>
</evidence>
<dbReference type="CDD" id="cd00054">
    <property type="entry name" value="EGF_CA"/>
    <property type="match status" value="1"/>
</dbReference>
<dbReference type="SMART" id="SM00181">
    <property type="entry name" value="EGF"/>
    <property type="match status" value="9"/>
</dbReference>
<evidence type="ECO:0000256" key="6">
    <source>
        <dbReference type="ARBA" id="ARBA00022989"/>
    </source>
</evidence>
<feature type="compositionally biased region" description="Gly residues" evidence="10">
    <location>
        <begin position="1856"/>
        <end position="1878"/>
    </location>
</feature>
<dbReference type="Gene3D" id="4.10.400.10">
    <property type="entry name" value="Low-density Lipoprotein Receptor"/>
    <property type="match status" value="4"/>
</dbReference>
<feature type="compositionally biased region" description="Polar residues" evidence="10">
    <location>
        <begin position="189"/>
        <end position="244"/>
    </location>
</feature>
<dbReference type="InterPro" id="IPR036055">
    <property type="entry name" value="LDL_receptor-like_sf"/>
</dbReference>
<dbReference type="InterPro" id="IPR001881">
    <property type="entry name" value="EGF-like_Ca-bd_dom"/>
</dbReference>
<feature type="region of interest" description="Disordered" evidence="10">
    <location>
        <begin position="828"/>
        <end position="890"/>
    </location>
</feature>
<feature type="compositionally biased region" description="Gly residues" evidence="10">
    <location>
        <begin position="1885"/>
        <end position="1894"/>
    </location>
</feature>
<dbReference type="FunFam" id="2.10.25.10:FF:000038">
    <property type="entry name" value="Fibrillin 2"/>
    <property type="match status" value="1"/>
</dbReference>
<dbReference type="GO" id="GO:0005509">
    <property type="term" value="F:calcium ion binding"/>
    <property type="evidence" value="ECO:0007669"/>
    <property type="project" value="InterPro"/>
</dbReference>
<dbReference type="WBParaSite" id="PSAMB.scaffold395size53376.g5332.t1">
    <property type="protein sequence ID" value="PSAMB.scaffold395size53376.g5332.t1"/>
    <property type="gene ID" value="PSAMB.scaffold395size53376.g5332"/>
</dbReference>
<evidence type="ECO:0000256" key="10">
    <source>
        <dbReference type="SAM" id="MobiDB-lite"/>
    </source>
</evidence>
<feature type="region of interest" description="Disordered" evidence="10">
    <location>
        <begin position="2342"/>
        <end position="2365"/>
    </location>
</feature>
<evidence type="ECO:0000259" key="13">
    <source>
        <dbReference type="PROSITE" id="PS50026"/>
    </source>
</evidence>
<keyword evidence="4 12" id="KW-0732">Signal</keyword>
<feature type="domain" description="EGF-like" evidence="13">
    <location>
        <begin position="1318"/>
        <end position="1360"/>
    </location>
</feature>
<feature type="region of interest" description="Disordered" evidence="10">
    <location>
        <begin position="145"/>
        <end position="598"/>
    </location>
</feature>
<keyword evidence="2 9" id="KW-0245">EGF-like domain</keyword>
<feature type="compositionally biased region" description="Polar residues" evidence="10">
    <location>
        <begin position="353"/>
        <end position="393"/>
    </location>
</feature>
<comment type="caution">
    <text evidence="9">Lacks conserved residue(s) required for the propagation of feature annotation.</text>
</comment>
<feature type="compositionally biased region" description="Polar residues" evidence="10">
    <location>
        <begin position="2221"/>
        <end position="2232"/>
    </location>
</feature>
<keyword evidence="7 11" id="KW-0472">Membrane</keyword>
<dbReference type="InterPro" id="IPR000742">
    <property type="entry name" value="EGF"/>
</dbReference>
<dbReference type="SMART" id="SM00192">
    <property type="entry name" value="LDLa"/>
    <property type="match status" value="6"/>
</dbReference>
<dbReference type="PROSITE" id="PS50068">
    <property type="entry name" value="LDLRA_2"/>
    <property type="match status" value="4"/>
</dbReference>
<evidence type="ECO:0000313" key="15">
    <source>
        <dbReference type="WBParaSite" id="PSAMB.scaffold395size53376.g5332.t1"/>
    </source>
</evidence>
<feature type="domain" description="EGF-like" evidence="13">
    <location>
        <begin position="776"/>
        <end position="823"/>
    </location>
</feature>
<evidence type="ECO:0000256" key="3">
    <source>
        <dbReference type="ARBA" id="ARBA00022692"/>
    </source>
</evidence>
<feature type="transmembrane region" description="Helical" evidence="11">
    <location>
        <begin position="1111"/>
        <end position="1140"/>
    </location>
</feature>
<dbReference type="CDD" id="cd00112">
    <property type="entry name" value="LDLa"/>
    <property type="match status" value="4"/>
</dbReference>
<dbReference type="Proteomes" id="UP000887566">
    <property type="component" value="Unplaced"/>
</dbReference>
<dbReference type="InterPro" id="IPR024731">
    <property type="entry name" value="NELL2-like_EGF"/>
</dbReference>
<dbReference type="SMART" id="SM00179">
    <property type="entry name" value="EGF_CA"/>
    <property type="match status" value="4"/>
</dbReference>
<protein>
    <submittedName>
        <fullName evidence="15">EGF-like domain-containing protein</fullName>
    </submittedName>
</protein>
<keyword evidence="3 11" id="KW-0812">Transmembrane</keyword>
<evidence type="ECO:0000256" key="11">
    <source>
        <dbReference type="SAM" id="Phobius"/>
    </source>
</evidence>
<evidence type="ECO:0000256" key="4">
    <source>
        <dbReference type="ARBA" id="ARBA00022729"/>
    </source>
</evidence>
<dbReference type="Gene3D" id="2.10.25.10">
    <property type="entry name" value="Laminin"/>
    <property type="match status" value="8"/>
</dbReference>
<evidence type="ECO:0000256" key="5">
    <source>
        <dbReference type="ARBA" id="ARBA00022737"/>
    </source>
</evidence>
<feature type="compositionally biased region" description="Low complexity" evidence="10">
    <location>
        <begin position="168"/>
        <end position="188"/>
    </location>
</feature>
<dbReference type="PROSITE" id="PS50026">
    <property type="entry name" value="EGF_3"/>
    <property type="match status" value="6"/>
</dbReference>
<keyword evidence="6 11" id="KW-1133">Transmembrane helix</keyword>
<keyword evidence="14" id="KW-1185">Reference proteome</keyword>
<feature type="compositionally biased region" description="Low complexity" evidence="10">
    <location>
        <begin position="533"/>
        <end position="578"/>
    </location>
</feature>
<dbReference type="GO" id="GO:0016192">
    <property type="term" value="P:vesicle-mediated transport"/>
    <property type="evidence" value="ECO:0007669"/>
    <property type="project" value="UniProtKB-ARBA"/>
</dbReference>
<feature type="compositionally biased region" description="Low complexity" evidence="10">
    <location>
        <begin position="1895"/>
        <end position="1938"/>
    </location>
</feature>
<feature type="compositionally biased region" description="Polar residues" evidence="10">
    <location>
        <begin position="858"/>
        <end position="885"/>
    </location>
</feature>
<feature type="chain" id="PRO_5037481190" evidence="12">
    <location>
        <begin position="20"/>
        <end position="2615"/>
    </location>
</feature>
<feature type="compositionally biased region" description="Low complexity" evidence="10">
    <location>
        <begin position="1844"/>
        <end position="1855"/>
    </location>
</feature>
<evidence type="ECO:0000256" key="12">
    <source>
        <dbReference type="SAM" id="SignalP"/>
    </source>
</evidence>
<feature type="transmembrane region" description="Helical" evidence="11">
    <location>
        <begin position="2173"/>
        <end position="2195"/>
    </location>
</feature>
<feature type="region of interest" description="Disordered" evidence="10">
    <location>
        <begin position="2207"/>
        <end position="2239"/>
    </location>
</feature>
<evidence type="ECO:0000313" key="14">
    <source>
        <dbReference type="Proteomes" id="UP000887566"/>
    </source>
</evidence>
<evidence type="ECO:0000256" key="8">
    <source>
        <dbReference type="ARBA" id="ARBA00023157"/>
    </source>
</evidence>
<feature type="compositionally biased region" description="Polar residues" evidence="10">
    <location>
        <begin position="469"/>
        <end position="485"/>
    </location>
</feature>
<evidence type="ECO:0000256" key="2">
    <source>
        <dbReference type="ARBA" id="ARBA00022536"/>
    </source>
</evidence>
<feature type="compositionally biased region" description="Polar residues" evidence="10">
    <location>
        <begin position="2586"/>
        <end position="2601"/>
    </location>
</feature>
<feature type="domain" description="EGF-like" evidence="13">
    <location>
        <begin position="1493"/>
        <end position="1534"/>
    </location>
</feature>
<reference evidence="15" key="1">
    <citation type="submission" date="2022-11" db="UniProtKB">
        <authorList>
            <consortium name="WormBaseParasite"/>
        </authorList>
    </citation>
    <scope>IDENTIFICATION</scope>
</reference>
<keyword evidence="5" id="KW-0677">Repeat</keyword>
<dbReference type="PROSITE" id="PS01186">
    <property type="entry name" value="EGF_2"/>
    <property type="match status" value="2"/>
</dbReference>
<feature type="compositionally biased region" description="Polar residues" evidence="10">
    <location>
        <begin position="274"/>
        <end position="290"/>
    </location>
</feature>
<evidence type="ECO:0000256" key="1">
    <source>
        <dbReference type="ARBA" id="ARBA00004167"/>
    </source>
</evidence>
<sequence>MYSFEGTLIVLAAVYSVAAKTQWKDVLEFRSRTPGRCDNNSPMVYFDCGTVDLKCIPLVQFHDGKPDCPNESDEYCFKGYVKCGPYCVLETDVKDYCTHPTQQKLCPVSDSIPCKGYGECVLISWLLNGEKDCLDGSDEDPAYASGFLGTNTSLSNGGKSNDDPPAAPELSDPASASESPSTATNPSTGGSASSVPTDASQSMDPSTNPSTGESGNTTSASNIPGTATNPSTGGSGSKDPTSASDIPGTAKNPSTDGSGSKDPTSASDVPGTAKNPSTDGSGSKDPTSASDIPGTPTNPPTDGPGSKDPTSASDISGTATNPSTVESDTNDPTSASDIPGTPTNPPTGGISSKDPTSPSDLPGTATNPPTVGSDTKDPTSASDITGTATNPSTGGSGSKYPTSSSEFPSTPTSPPSDGSSSKDPTSPSDIPGTATNPSTGGSGSKDPTSASDLPGTATNPPTGGPGSKDPTSASNIPGTASNPSTGGIGTKDPTSASDIPGTATSPSTGGSGNSGNDASSSYLFLSNPHLLDPTQGSQTTGPTPNPSTDPTSASDIPGTPTSPPSDGSSSKDPTSESELPGTANTMPASASHSGQGSSIVSAMMTTQDGSVTVPVTTDGSGTVGPGDFCYDGALGAAKSNFGGSSICPCLERHFMDSNGKCIPATVRSVQFDAIRLCGRELTFFQELNDPTSPEFQNYALLLANSIAEALVSAGLYSAIPSVCVPKLAMKPGSGVLITVNLQCVNNSDSCSGPSIESAFRHQDSFYSVRFGPNVVDINECSDESLNDCHENAICEVKGFAYTCMCADGYRDISLAGYPGRWCTKDPTSASDIPGTATNHPTSGSGTKDPTFASDIPGTVTSRLTGGTSSNDVTSSSEFPSTSTHPATVETVGPGDKCYDDALVAAKSRFGSSSVCPCLEGHVMDSNGRCIPATVGSVQFRALQLCGRELTFSQELNDPTSPDYQNYALLSANAIYEALNSAGLSAAMPSICVPKLAMTPGNSGVLITVNLQCANNSYRCSAASIESALERLAFGASVRFDPNVVDINECSDESLNDCHKNAICEVKGFAYTCMCTDGYRDISLTGYPGRWCSSSVETGKYNSFSSCTNISFFGMCVSLPLLIAAAVAIIALITLIPFLLWRCCCSKRSSRTVQVAPSSDPQVVQVVQVVSPNESRDTQYAICNPPVAVFLFLNGPLNLSALRQALAKIHISIIHISIYQKLYDSTATILSTYPCQFGSDSSSACKSEHADCGTGNLCQCRDGFVGDGGSCIEDGCLNATCHTNATCAAFFWYDARVELRASFRCVCHDGWIGDGLTCRPNPCAPGRNNCHQQAVCMIDLDGIEFSCFCKEGLMGNGTSCYPDPCLTSTDTCSLNAVCQPLYLDSGSLTREFTCQCKNSYYGDGFTCTPDPCFQSPKPCHVNAWCTPNPAEDDSFSCMCVYPFEGNGTFCQLIGNATCAADQYTCPKTLRCIPYAWTLDGIKDCSEGEDESESLVDECLAGKHRCHPFAECANIPNGAYECHCREPFFGDGSHCDNLLPVTTSTTTDMGFVNITTASTLELTTNFVDCNSSGQLLRCKSTPVVCISALNILNGVDDCPEGDDEKNEAVANIAECDQQVGQLSCDPRANCSLHMNGLCYCVSNNNPSDARLCRSPTNIAQPTSSFPPHWISERVLPLAYPIMYSFEGTLIVLAAVFSVATNTLWKDVLEFRSRTPGRCDNTSPVVYFDCGGADLKCIPLVQFHDGNPDCPDGSDEYCFKGYVKCGPYCVLETDVKDYCTHPTPCEATVTNKPSFCLMTKEKLCPRSDSIPCKGYGECVLIKWLLNGEKDCLDGSDEDPTYASQFLGTTTTNPSTNGNGNTGNGNNGNGTTGNGNGNGTGGSTTTVAGGNGGTGSGGSTTTAPGFTTTMPSSSSSFSSTTTTASNEGGSSISTTTTTPEGGIVTVPVIPDGSGNVGPGDKCYDDALAVAKSKFGSTPICPCLEGEVMDSNGKCIPATVGSVQFRALQLCGKDLTFFQKLDDPASADFQNYAFLLANAISEALKSAGLSAAIPSICVPKLAMKPGSVLINVNLQCVNNSDSCTIASIKSALERQATDASVRFDPNVVDINECSDESLNDCHENAICEIKGFAYTCMCADGFNDTGAAGYPGRQCTSSVAQAGSTCTKVSFLGMCLPLLLFIIAILVLIALLLFLLFLLWRCCCSNRSSETEQVAPLGDPQDAQDVWSNGSKKSGNSIDARKSPAVAGATDLRVAEEGGIAETNESVQTVQNASIFPSLLKSGAQMDGPARMEGIKEIDSILSMDLDAEPQQVQAVIEDRPESKRSGGTPTIWETYRKLGQQYARFSSSKTRKSTPSSLHSAVPVGVGSRGMTAQDARELTRLNLTLAGLNKIAEERPEVGDASVTELINGNSQLPVDPTVLAAAVKKVRDGRNGSSGSHDSQEPLNPDGSDPYEQWKQRAGAEPSTSTADVERPTLDAEDVDLTDILPKQIDEDIHDTDLPHHPNAPVYREARQQTPDSETSSKRESRAASRAGDYGNGRPRSRNSGPSGAPSATQADNGGGRPRSRASGAYGAPNAMQADNGGGRPKSRNSIGSAAPSATQEDNSGAPFKENLWWGHQ</sequence>
<feature type="compositionally biased region" description="Low complexity" evidence="10">
    <location>
        <begin position="500"/>
        <end position="521"/>
    </location>
</feature>
<dbReference type="Pfam" id="PF12947">
    <property type="entry name" value="EGF_3"/>
    <property type="match status" value="1"/>
</dbReference>
<dbReference type="InterPro" id="IPR050685">
    <property type="entry name" value="LDLR"/>
</dbReference>
<dbReference type="InterPro" id="IPR002172">
    <property type="entry name" value="LDrepeatLR_classA_rpt"/>
</dbReference>
<feature type="compositionally biased region" description="Polar residues" evidence="10">
    <location>
        <begin position="148"/>
        <end position="159"/>
    </location>
</feature>
<proteinExistence type="predicted"/>
<dbReference type="PRINTS" id="PR00261">
    <property type="entry name" value="LDLRECEPTOR"/>
</dbReference>